<keyword evidence="4" id="KW-0560">Oxidoreductase</keyword>
<feature type="domain" description="FAD dependent oxidoreductase" evidence="5">
    <location>
        <begin position="6"/>
        <end position="373"/>
    </location>
</feature>
<evidence type="ECO:0000256" key="3">
    <source>
        <dbReference type="ARBA" id="ARBA00022827"/>
    </source>
</evidence>
<dbReference type="RefSeq" id="WP_153270840.1">
    <property type="nucleotide sequence ID" value="NZ_CP043498.1"/>
</dbReference>
<dbReference type="Proteomes" id="UP000326881">
    <property type="component" value="Chromosome"/>
</dbReference>
<dbReference type="PANTHER" id="PTHR10961:SF10">
    <property type="entry name" value="FAD DEPENDENT OXIDOREDUCTASE DOMAIN-CONTAINING PROTEIN"/>
    <property type="match status" value="1"/>
</dbReference>
<protein>
    <submittedName>
        <fullName evidence="6">FAD-binding oxidoreductase</fullName>
    </submittedName>
</protein>
<dbReference type="OrthoDB" id="4443251at2"/>
<dbReference type="GO" id="GO:0008115">
    <property type="term" value="F:sarcosine oxidase activity"/>
    <property type="evidence" value="ECO:0007669"/>
    <property type="project" value="TreeGrafter"/>
</dbReference>
<gene>
    <name evidence="6" type="ORF">FZ934_09330</name>
</gene>
<keyword evidence="7" id="KW-1185">Reference proteome</keyword>
<dbReference type="SUPFAM" id="SSF51905">
    <property type="entry name" value="FAD/NAD(P)-binding domain"/>
    <property type="match status" value="1"/>
</dbReference>
<dbReference type="GO" id="GO:0050660">
    <property type="term" value="F:flavin adenine dinucleotide binding"/>
    <property type="evidence" value="ECO:0007669"/>
    <property type="project" value="InterPro"/>
</dbReference>
<keyword evidence="2" id="KW-0285">Flavoprotein</keyword>
<evidence type="ECO:0000313" key="6">
    <source>
        <dbReference type="EMBL" id="QFY60610.1"/>
    </source>
</evidence>
<dbReference type="AlphaFoldDB" id="A0A5Q0C9F3"/>
<dbReference type="InterPro" id="IPR045170">
    <property type="entry name" value="MTOX"/>
</dbReference>
<evidence type="ECO:0000256" key="4">
    <source>
        <dbReference type="ARBA" id="ARBA00023002"/>
    </source>
</evidence>
<dbReference type="Gene3D" id="3.50.50.60">
    <property type="entry name" value="FAD/NAD(P)-binding domain"/>
    <property type="match status" value="1"/>
</dbReference>
<keyword evidence="3" id="KW-0274">FAD</keyword>
<dbReference type="Pfam" id="PF01266">
    <property type="entry name" value="DAO"/>
    <property type="match status" value="1"/>
</dbReference>
<dbReference type="PANTHER" id="PTHR10961">
    <property type="entry name" value="PEROXISOMAL SARCOSINE OXIDASE"/>
    <property type="match status" value="1"/>
</dbReference>
<comment type="cofactor">
    <cofactor evidence="1">
        <name>FAD</name>
        <dbReference type="ChEBI" id="CHEBI:57692"/>
    </cofactor>
</comment>
<reference evidence="6 7" key="1">
    <citation type="submission" date="2019-08" db="EMBL/GenBank/DDBJ databases">
        <title>Prosopis cineraria nodule microbiome.</title>
        <authorList>
            <person name="Ali R."/>
            <person name="Chaluvadi S.R."/>
            <person name="Wang X."/>
        </authorList>
    </citation>
    <scope>NUCLEOTIDE SEQUENCE [LARGE SCALE GENOMIC DNA]</scope>
    <source>
        <strain evidence="6 7">BG7</strain>
    </source>
</reference>
<name>A0A5Q0C9F3_9HYPH</name>
<dbReference type="Gene3D" id="3.30.9.10">
    <property type="entry name" value="D-Amino Acid Oxidase, subunit A, domain 2"/>
    <property type="match status" value="1"/>
</dbReference>
<evidence type="ECO:0000259" key="5">
    <source>
        <dbReference type="Pfam" id="PF01266"/>
    </source>
</evidence>
<evidence type="ECO:0000256" key="1">
    <source>
        <dbReference type="ARBA" id="ARBA00001974"/>
    </source>
</evidence>
<dbReference type="KEGG" id="rgr:FZ934_09330"/>
<evidence type="ECO:0000256" key="2">
    <source>
        <dbReference type="ARBA" id="ARBA00022630"/>
    </source>
</evidence>
<sequence>MAVDFKVIVIGRGMMGAAAARHLSGMIDGIALIGPGEPSDRKNHQGVFASHYDEACITRTFDDNMVWATLADRSLDRYADIEARSGISFFSEVGCLFAGPKPRAGEGYLGRALDVAGVLDLDVETLDPATLRGRFPQFNIDGSFHGFFQERRAGHINPRALVRAQSTLAQAGGVEVIDATVTGVRDVGSYVEVEVEVGGKTYSAERILVAAGGFTNFNSLLPEPVDVRVAARTVVFFELGERELETFGSMPAAIVFGETDDDHVYILPPVPYPDGKTYLKLGGDTEAQVFETLESAGEWFRSEGNPSERDIIAATAQTLMPGLAGCPISSASCVATFTRTAYPYAGFTASSRIAVLTGGNFVAAKSSDEIGRLGAVLMTDGVLGPENFGEQLTPVMRASHGR</sequence>
<accession>A0A5Q0C9F3</accession>
<organism evidence="6 7">
    <name type="scientific">Rhizobium grahamii</name>
    <dbReference type="NCBI Taxonomy" id="1120045"/>
    <lineage>
        <taxon>Bacteria</taxon>
        <taxon>Pseudomonadati</taxon>
        <taxon>Pseudomonadota</taxon>
        <taxon>Alphaproteobacteria</taxon>
        <taxon>Hyphomicrobiales</taxon>
        <taxon>Rhizobiaceae</taxon>
        <taxon>Rhizobium/Agrobacterium group</taxon>
        <taxon>Rhizobium</taxon>
    </lineage>
</organism>
<proteinExistence type="predicted"/>
<dbReference type="SUPFAM" id="SSF54373">
    <property type="entry name" value="FAD-linked reductases, C-terminal domain"/>
    <property type="match status" value="1"/>
</dbReference>
<dbReference type="InterPro" id="IPR006076">
    <property type="entry name" value="FAD-dep_OxRdtase"/>
</dbReference>
<evidence type="ECO:0000313" key="7">
    <source>
        <dbReference type="Proteomes" id="UP000326881"/>
    </source>
</evidence>
<dbReference type="EMBL" id="CP043498">
    <property type="protein sequence ID" value="QFY60610.1"/>
    <property type="molecule type" value="Genomic_DNA"/>
</dbReference>
<dbReference type="InterPro" id="IPR036188">
    <property type="entry name" value="FAD/NAD-bd_sf"/>
</dbReference>